<dbReference type="GO" id="GO:0008934">
    <property type="term" value="F:inositol monophosphate 1-phosphatase activity"/>
    <property type="evidence" value="ECO:0007669"/>
    <property type="project" value="InterPro"/>
</dbReference>
<keyword evidence="9" id="KW-1185">Reference proteome</keyword>
<proteinExistence type="inferred from homology"/>
<dbReference type="GO" id="GO:0046872">
    <property type="term" value="F:metal ion binding"/>
    <property type="evidence" value="ECO:0007669"/>
    <property type="project" value="UniProtKB-KW"/>
</dbReference>
<feature type="binding site" evidence="6">
    <location>
        <position position="76"/>
    </location>
    <ligand>
        <name>Mg(2+)</name>
        <dbReference type="ChEBI" id="CHEBI:18420"/>
        <label>1</label>
        <note>catalytic</note>
    </ligand>
</feature>
<dbReference type="Gene3D" id="3.40.190.80">
    <property type="match status" value="1"/>
</dbReference>
<sequence length="305" mass="32410">MAVQLDLDAILAFTISLAKEAGKIIRDGQQKRFETEASQDEKLNSVDLVTEVDKAVEAFITDKITKQYPDHQFIGEETYTGQKITDEPTWIASNPIDGTTNFVHGYPMCCTSIGLAVGGVPLIGVIYNPFLDQLYSAAKGRGAYLNETTRLPLTGKPKPLESLGQSLIGVEYGSSRSAPQLPAKVKAFEKLAAHTKDGGKMVHSLRSAGTAAINIALVATGVWTCTGRSAAGHGMSAGFCILTEAGGVAFGGKTSSLSGDIDAGLMAGRKYLAVRAIAPGEGETALQTQQRFARELYDITDDYDP</sequence>
<dbReference type="PANTHER" id="PTHR20854">
    <property type="entry name" value="INOSITOL MONOPHOSPHATASE"/>
    <property type="match status" value="1"/>
</dbReference>
<dbReference type="Proteomes" id="UP000279259">
    <property type="component" value="Unassembled WGS sequence"/>
</dbReference>
<dbReference type="STRING" id="1890683.A0A427Y789"/>
<dbReference type="PANTHER" id="PTHR20854:SF4">
    <property type="entry name" value="INOSITOL-1-MONOPHOSPHATASE-RELATED"/>
    <property type="match status" value="1"/>
</dbReference>
<keyword evidence="5 6" id="KW-0460">Magnesium</keyword>
<accession>A0A427Y789</accession>
<comment type="caution">
    <text evidence="8">The sequence shown here is derived from an EMBL/GenBank/DDBJ whole genome shotgun (WGS) entry which is preliminary data.</text>
</comment>
<evidence type="ECO:0000256" key="5">
    <source>
        <dbReference type="ARBA" id="ARBA00022842"/>
    </source>
</evidence>
<dbReference type="EMBL" id="RSCD01000018">
    <property type="protein sequence ID" value="RSH86949.1"/>
    <property type="molecule type" value="Genomic_DNA"/>
</dbReference>
<evidence type="ECO:0000313" key="8">
    <source>
        <dbReference type="EMBL" id="RSH86949.1"/>
    </source>
</evidence>
<comment type="cofactor">
    <cofactor evidence="2 6 7">
        <name>Mg(2+)</name>
        <dbReference type="ChEBI" id="CHEBI:18420"/>
    </cofactor>
</comment>
<dbReference type="CDD" id="cd01639">
    <property type="entry name" value="IMPase"/>
    <property type="match status" value="1"/>
</dbReference>
<evidence type="ECO:0000256" key="1">
    <source>
        <dbReference type="ARBA" id="ARBA00001033"/>
    </source>
</evidence>
<keyword evidence="4 6" id="KW-0479">Metal-binding</keyword>
<comment type="catalytic activity">
    <reaction evidence="1 7">
        <text>a myo-inositol phosphate + H2O = myo-inositol + phosphate</text>
        <dbReference type="Rhea" id="RHEA:24056"/>
        <dbReference type="ChEBI" id="CHEBI:15377"/>
        <dbReference type="ChEBI" id="CHEBI:17268"/>
        <dbReference type="ChEBI" id="CHEBI:43474"/>
        <dbReference type="ChEBI" id="CHEBI:84139"/>
        <dbReference type="EC" id="3.1.3.25"/>
    </reaction>
</comment>
<dbReference type="EC" id="3.1.3.25" evidence="7"/>
<dbReference type="InterPro" id="IPR033942">
    <property type="entry name" value="IMPase"/>
</dbReference>
<dbReference type="UniPathway" id="UPA00823">
    <property type="reaction ID" value="UER00788"/>
</dbReference>
<dbReference type="InterPro" id="IPR000760">
    <property type="entry name" value="Inositol_monophosphatase-like"/>
</dbReference>
<dbReference type="AlphaFoldDB" id="A0A427Y789"/>
<reference evidence="8 9" key="1">
    <citation type="submission" date="2018-11" db="EMBL/GenBank/DDBJ databases">
        <title>Genome sequence of Saitozyma podzolica DSM 27192.</title>
        <authorList>
            <person name="Aliyu H."/>
            <person name="Gorte O."/>
            <person name="Ochsenreither K."/>
        </authorList>
    </citation>
    <scope>NUCLEOTIDE SEQUENCE [LARGE SCALE GENOMIC DNA]</scope>
    <source>
        <strain evidence="8 9">DSM 27192</strain>
    </source>
</reference>
<dbReference type="Pfam" id="PF00459">
    <property type="entry name" value="Inositol_P"/>
    <property type="match status" value="1"/>
</dbReference>
<dbReference type="GO" id="GO:0006021">
    <property type="term" value="P:inositol biosynthetic process"/>
    <property type="evidence" value="ECO:0007669"/>
    <property type="project" value="UniProtKB-UniPathway"/>
</dbReference>
<evidence type="ECO:0000256" key="6">
    <source>
        <dbReference type="PIRSR" id="PIRSR600760-2"/>
    </source>
</evidence>
<feature type="binding site" evidence="6">
    <location>
        <position position="97"/>
    </location>
    <ligand>
        <name>Mg(2+)</name>
        <dbReference type="ChEBI" id="CHEBI:18420"/>
        <label>1</label>
        <note>catalytic</note>
    </ligand>
</feature>
<dbReference type="PRINTS" id="PR00377">
    <property type="entry name" value="IMPHPHTASES"/>
</dbReference>
<comment type="pathway">
    <text evidence="7">Polyol metabolism; myo-inositol biosynthesis; myo-inositol from D-glucose 6-phosphate: step 2/2.</text>
</comment>
<dbReference type="GO" id="GO:0007165">
    <property type="term" value="P:signal transduction"/>
    <property type="evidence" value="ECO:0007669"/>
    <property type="project" value="TreeGrafter"/>
</dbReference>
<feature type="binding site" evidence="6">
    <location>
        <position position="96"/>
    </location>
    <ligand>
        <name>Mg(2+)</name>
        <dbReference type="ChEBI" id="CHEBI:18420"/>
        <label>1</label>
        <note>catalytic</note>
    </ligand>
</feature>
<organism evidence="8 9">
    <name type="scientific">Saitozyma podzolica</name>
    <dbReference type="NCBI Taxonomy" id="1890683"/>
    <lineage>
        <taxon>Eukaryota</taxon>
        <taxon>Fungi</taxon>
        <taxon>Dikarya</taxon>
        <taxon>Basidiomycota</taxon>
        <taxon>Agaricomycotina</taxon>
        <taxon>Tremellomycetes</taxon>
        <taxon>Tremellales</taxon>
        <taxon>Trimorphomycetaceae</taxon>
        <taxon>Saitozyma</taxon>
    </lineage>
</organism>
<evidence type="ECO:0000256" key="7">
    <source>
        <dbReference type="RuleBase" id="RU364068"/>
    </source>
</evidence>
<dbReference type="SUPFAM" id="SSF56655">
    <property type="entry name" value="Carbohydrate phosphatase"/>
    <property type="match status" value="1"/>
</dbReference>
<evidence type="ECO:0000256" key="4">
    <source>
        <dbReference type="ARBA" id="ARBA00022723"/>
    </source>
</evidence>
<protein>
    <recommendedName>
        <fullName evidence="7">Inositol-1-monophosphatase</fullName>
        <ecNumber evidence="7">3.1.3.25</ecNumber>
    </recommendedName>
</protein>
<keyword evidence="7" id="KW-0378">Hydrolase</keyword>
<evidence type="ECO:0000256" key="3">
    <source>
        <dbReference type="ARBA" id="ARBA00009759"/>
    </source>
</evidence>
<comment type="similarity">
    <text evidence="3 7">Belongs to the inositol monophosphatase superfamily.</text>
</comment>
<dbReference type="Gene3D" id="3.30.540.10">
    <property type="entry name" value="Fructose-1,6-Bisphosphatase, subunit A, domain 1"/>
    <property type="match status" value="1"/>
</dbReference>
<evidence type="ECO:0000256" key="2">
    <source>
        <dbReference type="ARBA" id="ARBA00001946"/>
    </source>
</evidence>
<gene>
    <name evidence="8" type="ORF">EHS25_003436</name>
</gene>
<dbReference type="FunFam" id="3.30.540.10:FF:000004">
    <property type="entry name" value="Inositol-1-monophosphatase"/>
    <property type="match status" value="1"/>
</dbReference>
<evidence type="ECO:0000313" key="9">
    <source>
        <dbReference type="Proteomes" id="UP000279259"/>
    </source>
</evidence>
<dbReference type="OrthoDB" id="10254945at2759"/>
<name>A0A427Y789_9TREE</name>